<proteinExistence type="predicted"/>
<accession>A0ABY5CNA2</accession>
<dbReference type="Proteomes" id="UP001056873">
    <property type="component" value="Chromosome"/>
</dbReference>
<evidence type="ECO:0000313" key="2">
    <source>
        <dbReference type="Proteomes" id="UP001056873"/>
    </source>
</evidence>
<dbReference type="GeneID" id="75023333"/>
<evidence type="ECO:0000313" key="1">
    <source>
        <dbReference type="EMBL" id="USU99363.1"/>
    </source>
</evidence>
<name>A0ABY5CNA2_9GAMM</name>
<dbReference type="RefSeq" id="WP_234585223.1">
    <property type="nucleotide sequence ID" value="NZ_CAMIPG010000006.1"/>
</dbReference>
<gene>
    <name evidence="1" type="ORF">KFQ06_14970</name>
</gene>
<keyword evidence="2" id="KW-1185">Reference proteome</keyword>
<sequence>MAITEIKVSECFSYIEDAGKRRFEIKIFSASSNDLKDKGVSVYYDETDLLLAATGIEKNLQPAFELALDQNVEEFMSIVRKEGFKTYRIRVEENIADGTIGEVFFNDIQFLDVEPEITNIIIDDDDEQGTANVQVLVKYYSPGVSLSLTNEKYDKEFEFSDFEYDEVLEVWKSEILVDKSFGKCNEKLKFSINGEYLGVDLPCTSEWSTHIELDETLNGVCMNTNWQPGFNIFWDDVSNDSIRDLQVTSKSGYMLATYYAPQASTRNYTLMTRMQTPAGALRQPLSICNLQGGINKDANTTTIDGTDNFVAVWAGNFSGRFKIYGRPFTAGQNGITSTEFQEIDLSGGNGDYTCPRIIYNPTSKLLLATWVSVAEKKIQGVFLDPNTLEKMSYDFDISTNIHTGYNSAGIDLGTTTVENIVLMNHGEKIVIAYLEKVGELKFLSIGKPVGGTPPVNPMTQYSQAQMGKFHAALDPQTNNIMLVYVLGQDIYGAKLKVFAKEGAEVYAANKLNSISSGNPSFPYINKAVTAQENYEFHVAWSSASLGAFFNRFDENFFSIDAETQVNGASNNSSMYPKLAASDNQLAMLFQATRYDSIALKGQGILSYVKARN</sequence>
<protein>
    <submittedName>
        <fullName evidence="1">Uncharacterized protein</fullName>
    </submittedName>
</protein>
<reference evidence="1" key="1">
    <citation type="journal article" date="2022" name="BMC Genomics">
        <title>Genome sequence of the entomopathogenic Serratia entomophila isolate 626 and characterisation of the species specific itaconate degradation pathway.</title>
        <authorList>
            <person name="Vaughan A.L."/>
            <person name="Altermann E."/>
            <person name="Glare T.R."/>
            <person name="Hurst M.R.H."/>
        </authorList>
    </citation>
    <scope>NUCLEOTIDE SEQUENCE</scope>
    <source>
        <strain evidence="1">626</strain>
    </source>
</reference>
<organism evidence="1 2">
    <name type="scientific">Serratia entomophila</name>
    <dbReference type="NCBI Taxonomy" id="42906"/>
    <lineage>
        <taxon>Bacteria</taxon>
        <taxon>Pseudomonadati</taxon>
        <taxon>Pseudomonadota</taxon>
        <taxon>Gammaproteobacteria</taxon>
        <taxon>Enterobacterales</taxon>
        <taxon>Yersiniaceae</taxon>
        <taxon>Serratia</taxon>
    </lineage>
</organism>
<dbReference type="EMBL" id="CP074347">
    <property type="protein sequence ID" value="USU99363.1"/>
    <property type="molecule type" value="Genomic_DNA"/>
</dbReference>